<evidence type="ECO:0000256" key="1">
    <source>
        <dbReference type="ARBA" id="ARBA00004251"/>
    </source>
</evidence>
<gene>
    <name evidence="12" type="primary">LOC132799444</name>
</gene>
<evidence type="ECO:0000313" key="11">
    <source>
        <dbReference type="Proteomes" id="UP001652623"/>
    </source>
</evidence>
<protein>
    <submittedName>
        <fullName evidence="12">Receptor-like protein 35</fullName>
    </submittedName>
</protein>
<dbReference type="Proteomes" id="UP001652623">
    <property type="component" value="Chromosome 9"/>
</dbReference>
<comment type="similarity">
    <text evidence="2">Belongs to the RLP family.</text>
</comment>
<evidence type="ECO:0000256" key="7">
    <source>
        <dbReference type="ARBA" id="ARBA00022989"/>
    </source>
</evidence>
<evidence type="ECO:0000256" key="8">
    <source>
        <dbReference type="ARBA" id="ARBA00023136"/>
    </source>
</evidence>
<evidence type="ECO:0000256" key="9">
    <source>
        <dbReference type="ARBA" id="ARBA00023170"/>
    </source>
</evidence>
<keyword evidence="8" id="KW-0472">Membrane</keyword>
<sequence length="344" mass="38054">MISDKQGVNISGKDTSMLMWRAKLFQLASEVIDKALTNEESSVILNDSLQGLLEKFNSVGGSMKSGGMSVKGNNVHDTTLKDPSQNMLEGSLSIPPPSTLNYVVAFNKLSGQVSPAFCTSSSIQYIDFGHNKLSGTLPDCLVNLSDSLLVLNVSLNLGNNQLGDEFPSWLRTLPDLRILMIRSNHLHENIGKPISNFVFFPKIRVIDLSYDDFTGKLPYEYFQKWNSMKAFVATNSSYMKAGLNFIVRTSTNVGFMDPILSNPNHVDMVFYTMQDIFLVIDFSSNMLEGEIPDSIGSLQGIRVFNLSNNILNGSIPSTFGNMTMLESLNLSQNKLHGEIPLQLK</sequence>
<organism evidence="11 12">
    <name type="scientific">Ziziphus jujuba</name>
    <name type="common">Chinese jujube</name>
    <name type="synonym">Ziziphus sativa</name>
    <dbReference type="NCBI Taxonomy" id="326968"/>
    <lineage>
        <taxon>Eukaryota</taxon>
        <taxon>Viridiplantae</taxon>
        <taxon>Streptophyta</taxon>
        <taxon>Embryophyta</taxon>
        <taxon>Tracheophyta</taxon>
        <taxon>Spermatophyta</taxon>
        <taxon>Magnoliopsida</taxon>
        <taxon>eudicotyledons</taxon>
        <taxon>Gunneridae</taxon>
        <taxon>Pentapetalae</taxon>
        <taxon>rosids</taxon>
        <taxon>fabids</taxon>
        <taxon>Rosales</taxon>
        <taxon>Rhamnaceae</taxon>
        <taxon>Paliureae</taxon>
        <taxon>Ziziphus</taxon>
    </lineage>
</organism>
<accession>A0ABM3ZRZ4</accession>
<keyword evidence="5" id="KW-0812">Transmembrane</keyword>
<dbReference type="Gene3D" id="3.80.10.10">
    <property type="entry name" value="Ribonuclease Inhibitor"/>
    <property type="match status" value="1"/>
</dbReference>
<dbReference type="GeneID" id="132799444"/>
<keyword evidence="11" id="KW-1185">Reference proteome</keyword>
<evidence type="ECO:0000313" key="12">
    <source>
        <dbReference type="RefSeq" id="XP_060667251.1"/>
    </source>
</evidence>
<evidence type="ECO:0000256" key="6">
    <source>
        <dbReference type="ARBA" id="ARBA00022737"/>
    </source>
</evidence>
<evidence type="ECO:0000256" key="3">
    <source>
        <dbReference type="ARBA" id="ARBA00022475"/>
    </source>
</evidence>
<dbReference type="InterPro" id="IPR001611">
    <property type="entry name" value="Leu-rich_rpt"/>
</dbReference>
<dbReference type="PANTHER" id="PTHR27004:SF447">
    <property type="entry name" value="RECEPTOR LIKE PROTEIN 30-LIKE"/>
    <property type="match status" value="1"/>
</dbReference>
<keyword evidence="4" id="KW-0433">Leucine-rich repeat</keyword>
<dbReference type="PANTHER" id="PTHR27004">
    <property type="entry name" value="RECEPTOR-LIKE PROTEIN 12 ISOFORM X1"/>
    <property type="match status" value="1"/>
</dbReference>
<keyword evidence="9" id="KW-0675">Receptor</keyword>
<dbReference type="RefSeq" id="XP_060667251.1">
    <property type="nucleotide sequence ID" value="XM_060811268.1"/>
</dbReference>
<keyword evidence="3" id="KW-1003">Cell membrane</keyword>
<keyword evidence="7" id="KW-1133">Transmembrane helix</keyword>
<evidence type="ECO:0000256" key="5">
    <source>
        <dbReference type="ARBA" id="ARBA00022692"/>
    </source>
</evidence>
<dbReference type="InterPro" id="IPR032675">
    <property type="entry name" value="LRR_dom_sf"/>
</dbReference>
<dbReference type="SUPFAM" id="SSF52058">
    <property type="entry name" value="L domain-like"/>
    <property type="match status" value="1"/>
</dbReference>
<evidence type="ECO:0000256" key="10">
    <source>
        <dbReference type="ARBA" id="ARBA00023180"/>
    </source>
</evidence>
<reference evidence="12" key="1">
    <citation type="submission" date="2025-08" db="UniProtKB">
        <authorList>
            <consortium name="RefSeq"/>
        </authorList>
    </citation>
    <scope>IDENTIFICATION</scope>
    <source>
        <tissue evidence="12">Seedling</tissue>
    </source>
</reference>
<comment type="subcellular location">
    <subcellularLocation>
        <location evidence="1">Cell membrane</location>
        <topology evidence="1">Single-pass type I membrane protein</topology>
    </subcellularLocation>
</comment>
<keyword evidence="10" id="KW-0325">Glycoprotein</keyword>
<evidence type="ECO:0000256" key="2">
    <source>
        <dbReference type="ARBA" id="ARBA00009592"/>
    </source>
</evidence>
<evidence type="ECO:0000256" key="4">
    <source>
        <dbReference type="ARBA" id="ARBA00022614"/>
    </source>
</evidence>
<proteinExistence type="inferred from homology"/>
<keyword evidence="6" id="KW-0677">Repeat</keyword>
<dbReference type="Pfam" id="PF00560">
    <property type="entry name" value="LRR_1"/>
    <property type="match status" value="5"/>
</dbReference>
<name>A0ABM3ZRZ4_ZIZJJ</name>